<dbReference type="InterPro" id="IPR002018">
    <property type="entry name" value="CarbesteraseB"/>
</dbReference>
<dbReference type="Gene3D" id="3.40.50.1820">
    <property type="entry name" value="alpha/beta hydrolase"/>
    <property type="match status" value="1"/>
</dbReference>
<keyword evidence="2 3" id="KW-0378">Hydrolase</keyword>
<dbReference type="SUPFAM" id="SSF53474">
    <property type="entry name" value="alpha/beta-Hydrolases"/>
    <property type="match status" value="1"/>
</dbReference>
<dbReference type="EC" id="3.1.1.-" evidence="3"/>
<dbReference type="InterPro" id="IPR029058">
    <property type="entry name" value="AB_hydrolase_fold"/>
</dbReference>
<dbReference type="Proteomes" id="UP000029914">
    <property type="component" value="Chromosome"/>
</dbReference>
<evidence type="ECO:0000259" key="4">
    <source>
        <dbReference type="Pfam" id="PF00135"/>
    </source>
</evidence>
<dbReference type="eggNOG" id="COG2272">
    <property type="taxonomic scope" value="Bacteria"/>
</dbReference>
<proteinExistence type="inferred from homology"/>
<name>A0A097IHI9_9CORY</name>
<dbReference type="InterPro" id="IPR019826">
    <property type="entry name" value="Carboxylesterase_B_AS"/>
</dbReference>
<reference evidence="5 6" key="1">
    <citation type="submission" date="2013-09" db="EMBL/GenBank/DDBJ databases">
        <title>Complete genome sequence of Corynebacterium doosanense CAU 212(T) (=DSM 45436(T)), isolated from activated sludge.</title>
        <authorList>
            <person name="Schaffert L."/>
            <person name="Albersmeier A."/>
            <person name="Kalinowski J."/>
            <person name="Ruckert C."/>
        </authorList>
    </citation>
    <scope>NUCLEOTIDE SEQUENCE [LARGE SCALE GENOMIC DNA]</scope>
    <source>
        <strain evidence="5 6">CAU 212</strain>
    </source>
</reference>
<dbReference type="STRING" id="558173.CDOO_10200"/>
<dbReference type="PANTHER" id="PTHR11559">
    <property type="entry name" value="CARBOXYLESTERASE"/>
    <property type="match status" value="1"/>
</dbReference>
<dbReference type="HOGENOM" id="CLU_006586_18_0_11"/>
<organism evidence="5 6">
    <name type="scientific">Corynebacterium doosanense CAU 212 = DSM 45436</name>
    <dbReference type="NCBI Taxonomy" id="558173"/>
    <lineage>
        <taxon>Bacteria</taxon>
        <taxon>Bacillati</taxon>
        <taxon>Actinomycetota</taxon>
        <taxon>Actinomycetes</taxon>
        <taxon>Mycobacteriales</taxon>
        <taxon>Corynebacteriaceae</taxon>
        <taxon>Corynebacterium</taxon>
    </lineage>
</organism>
<keyword evidence="6" id="KW-1185">Reference proteome</keyword>
<evidence type="ECO:0000313" key="5">
    <source>
        <dbReference type="EMBL" id="AIT61596.1"/>
    </source>
</evidence>
<gene>
    <name evidence="5" type="ORF">CDOO_10200</name>
</gene>
<dbReference type="RefSeq" id="WP_018020715.1">
    <property type="nucleotide sequence ID" value="NZ_AQUX01000001.1"/>
</dbReference>
<dbReference type="OrthoDB" id="3199405at2"/>
<dbReference type="EMBL" id="CP006764">
    <property type="protein sequence ID" value="AIT61596.1"/>
    <property type="molecule type" value="Genomic_DNA"/>
</dbReference>
<protein>
    <recommendedName>
        <fullName evidence="3">Carboxylic ester hydrolase</fullName>
        <ecNumber evidence="3">3.1.1.-</ecNumber>
    </recommendedName>
</protein>
<dbReference type="GO" id="GO:0016787">
    <property type="term" value="F:hydrolase activity"/>
    <property type="evidence" value="ECO:0007669"/>
    <property type="project" value="UniProtKB-KW"/>
</dbReference>
<dbReference type="InterPro" id="IPR050309">
    <property type="entry name" value="Type-B_Carboxylest/Lipase"/>
</dbReference>
<accession>A0A097IHI9</accession>
<dbReference type="PROSITE" id="PS00122">
    <property type="entry name" value="CARBOXYLESTERASE_B_1"/>
    <property type="match status" value="1"/>
</dbReference>
<dbReference type="KEGG" id="cdo:CDOO_10200"/>
<evidence type="ECO:0000256" key="3">
    <source>
        <dbReference type="RuleBase" id="RU361235"/>
    </source>
</evidence>
<dbReference type="Pfam" id="PF00135">
    <property type="entry name" value="COesterase"/>
    <property type="match status" value="1"/>
</dbReference>
<evidence type="ECO:0000256" key="2">
    <source>
        <dbReference type="ARBA" id="ARBA00022801"/>
    </source>
</evidence>
<dbReference type="AlphaFoldDB" id="A0A097IHI9"/>
<feature type="domain" description="Carboxylesterase type B" evidence="4">
    <location>
        <begin position="62"/>
        <end position="192"/>
    </location>
</feature>
<evidence type="ECO:0000256" key="1">
    <source>
        <dbReference type="ARBA" id="ARBA00005964"/>
    </source>
</evidence>
<comment type="similarity">
    <text evidence="1 3">Belongs to the type-B carboxylesterase/lipase family.</text>
</comment>
<dbReference type="ESTHER" id="9cory-a0a097ihi9">
    <property type="family name" value="Carb_B_Bacteria"/>
</dbReference>
<evidence type="ECO:0000313" key="6">
    <source>
        <dbReference type="Proteomes" id="UP000029914"/>
    </source>
</evidence>
<sequence length="428" mass="47405">MSAPVSVSCPAGEVTGISYDDGTDRFHSIAYSEIDDNFADARKRPAGEEIDARVPRPESVALTVLRPGGTTSGADLPVIVYIHGGSFETGSHEDPRSPGAGCADSGAVAVRVGYRTGIAGMARFRGDEPAHHRAIDDCQLALEWVQKNIEDFGGDPTNVTLVGQSAGASIALWLTRRDHYRGAFRRVLACSPAFPRRGWEDRTGLFRTFLGKPLTRDSLRRQPPERLDRAYRRLKRTLFLDLPLGPFPLQPEEMAEVDLVVTCTRDEFYDMPAARVMDKRGNGHLYTRVIARPMGMTGTYRSWLDSTREVAPGKTASRLVGDSMIRRWTQYVADGAPGRVWLAEFTGTPQHPAVHCGELPALFAAEGYDTNFPVHRWLMNFAHTGEVGWPEYSEGRQAMEISLVDGRFTPTVDPLRIARLAFPDPYRD</sequence>